<accession>A0ACC0UME9</accession>
<proteinExistence type="predicted"/>
<reference evidence="1" key="1">
    <citation type="submission" date="2021-03" db="EMBL/GenBank/DDBJ databases">
        <title>Evolutionary priming and transition to the ectomycorrhizal habit in an iconic lineage of mushroom-forming fungi: is preadaptation a requirement?</title>
        <authorList>
            <consortium name="DOE Joint Genome Institute"/>
            <person name="Looney B.P."/>
            <person name="Miyauchi S."/>
            <person name="Morin E."/>
            <person name="Drula E."/>
            <person name="Courty P.E."/>
            <person name="Chicoki N."/>
            <person name="Fauchery L."/>
            <person name="Kohler A."/>
            <person name="Kuo A."/>
            <person name="LaButti K."/>
            <person name="Pangilinan J."/>
            <person name="Lipzen A."/>
            <person name="Riley R."/>
            <person name="Andreopoulos W."/>
            <person name="He G."/>
            <person name="Johnson J."/>
            <person name="Barry K.W."/>
            <person name="Grigoriev I.V."/>
            <person name="Nagy L."/>
            <person name="Hibbett D."/>
            <person name="Henrissat B."/>
            <person name="Matheny P.B."/>
            <person name="Labbe J."/>
            <person name="Martin A.F."/>
        </authorList>
    </citation>
    <scope>NUCLEOTIDE SEQUENCE</scope>
    <source>
        <strain evidence="1">BPL698</strain>
    </source>
</reference>
<name>A0ACC0UME9_9AGAM</name>
<evidence type="ECO:0000313" key="2">
    <source>
        <dbReference type="Proteomes" id="UP001207468"/>
    </source>
</evidence>
<organism evidence="1 2">
    <name type="scientific">Russula earlei</name>
    <dbReference type="NCBI Taxonomy" id="71964"/>
    <lineage>
        <taxon>Eukaryota</taxon>
        <taxon>Fungi</taxon>
        <taxon>Dikarya</taxon>
        <taxon>Basidiomycota</taxon>
        <taxon>Agaricomycotina</taxon>
        <taxon>Agaricomycetes</taxon>
        <taxon>Russulales</taxon>
        <taxon>Russulaceae</taxon>
        <taxon>Russula</taxon>
    </lineage>
</organism>
<dbReference type="EMBL" id="JAGFNK010000006">
    <property type="protein sequence ID" value="KAI9512755.1"/>
    <property type="molecule type" value="Genomic_DNA"/>
</dbReference>
<sequence>MTSQVEGNEVSFQPKETSSLRSQVYDDSDGDECVRTRTRWRDDGDGEVETSGKREAAGEVVWQDERAMMKRAWKKGATGVRLTPPNSASKKIMSLVAVPKRPLTWPPLALLARQLSIDVVVRKKFYVDRRPRAALQGASAEHQAMLQKFSVKGKRRIEVVQVRTPGADQPVSHPPRLRNPDTTPTLGLLPQNRSQSG</sequence>
<dbReference type="Proteomes" id="UP001207468">
    <property type="component" value="Unassembled WGS sequence"/>
</dbReference>
<keyword evidence="2" id="KW-1185">Reference proteome</keyword>
<comment type="caution">
    <text evidence="1">The sequence shown here is derived from an EMBL/GenBank/DDBJ whole genome shotgun (WGS) entry which is preliminary data.</text>
</comment>
<gene>
    <name evidence="1" type="ORF">F5148DRAFT_1145928</name>
</gene>
<protein>
    <submittedName>
        <fullName evidence="1">Uncharacterized protein</fullName>
    </submittedName>
</protein>
<evidence type="ECO:0000313" key="1">
    <source>
        <dbReference type="EMBL" id="KAI9512755.1"/>
    </source>
</evidence>